<comment type="caution">
    <text evidence="1">The sequence shown here is derived from an EMBL/GenBank/DDBJ whole genome shotgun (WGS) entry which is preliminary data.</text>
</comment>
<evidence type="ECO:0000313" key="1">
    <source>
        <dbReference type="EMBL" id="MCL1126408.1"/>
    </source>
</evidence>
<keyword evidence="2" id="KW-1185">Reference proteome</keyword>
<accession>A0ABT0LFE3</accession>
<dbReference type="RefSeq" id="WP_248941796.1">
    <property type="nucleotide sequence ID" value="NZ_JAKIKS010000086.1"/>
</dbReference>
<gene>
    <name evidence="1" type="ORF">L2764_18445</name>
</gene>
<organism evidence="1 2">
    <name type="scientific">Shewanella surugensis</name>
    <dbReference type="NCBI Taxonomy" id="212020"/>
    <lineage>
        <taxon>Bacteria</taxon>
        <taxon>Pseudomonadati</taxon>
        <taxon>Pseudomonadota</taxon>
        <taxon>Gammaproteobacteria</taxon>
        <taxon>Alteromonadales</taxon>
        <taxon>Shewanellaceae</taxon>
        <taxon>Shewanella</taxon>
    </lineage>
</organism>
<reference evidence="1 2" key="1">
    <citation type="submission" date="2022-01" db="EMBL/GenBank/DDBJ databases">
        <title>Whole genome-based taxonomy of the Shewanellaceae.</title>
        <authorList>
            <person name="Martin-Rodriguez A.J."/>
        </authorList>
    </citation>
    <scope>NUCLEOTIDE SEQUENCE [LARGE SCALE GENOMIC DNA]</scope>
    <source>
        <strain evidence="1 2">DSM 17177</strain>
    </source>
</reference>
<dbReference type="EMBL" id="JAKIKS010000086">
    <property type="protein sequence ID" value="MCL1126408.1"/>
    <property type="molecule type" value="Genomic_DNA"/>
</dbReference>
<proteinExistence type="predicted"/>
<dbReference type="Proteomes" id="UP001203423">
    <property type="component" value="Unassembled WGS sequence"/>
</dbReference>
<evidence type="ECO:0000313" key="2">
    <source>
        <dbReference type="Proteomes" id="UP001203423"/>
    </source>
</evidence>
<name>A0ABT0LFE3_9GAMM</name>
<sequence length="176" mass="20132">MTLSVKPFGLICGYLLLCFLLNGCSKVTYEADCAPKLTYRFPESLPFSVMNMNEKGLVDKIKELGFVSKIGFIPMVDLNIDLKRIAAQEIVDTQAGYIQLLGPIIRYQSPKYAITREDAIYFYVNFQGSNFWTPAYQFDFFVTYFPTALHLDNQTQLTASKLDKFNNEVLPECMQK</sequence>
<protein>
    <recommendedName>
        <fullName evidence="3">Lipoprotein</fullName>
    </recommendedName>
</protein>
<evidence type="ECO:0008006" key="3">
    <source>
        <dbReference type="Google" id="ProtNLM"/>
    </source>
</evidence>